<evidence type="ECO:0000259" key="3">
    <source>
        <dbReference type="PROSITE" id="PS51205"/>
    </source>
</evidence>
<evidence type="ECO:0000313" key="5">
    <source>
        <dbReference type="EMBL" id="CEL66538.1"/>
    </source>
</evidence>
<dbReference type="RefSeq" id="XP_003882595.1">
    <property type="nucleotide sequence ID" value="XM_003882546.1"/>
</dbReference>
<proteinExistence type="predicted"/>
<feature type="coiled-coil region" evidence="1">
    <location>
        <begin position="308"/>
        <end position="335"/>
    </location>
</feature>
<protein>
    <recommendedName>
        <fullName evidence="3">VPS9 domain-containing protein</fullName>
    </recommendedName>
</protein>
<dbReference type="OMA" id="PREAQFD"/>
<feature type="region of interest" description="Disordered" evidence="2">
    <location>
        <begin position="391"/>
        <end position="412"/>
    </location>
</feature>
<evidence type="ECO:0000256" key="2">
    <source>
        <dbReference type="SAM" id="MobiDB-lite"/>
    </source>
</evidence>
<keyword evidence="1" id="KW-0175">Coiled coil</keyword>
<sequence length="494" mass="54186">MSLGTHAFLQQVLRLHERLLMAAASSASLPSSHGKTGGEKNGSSSSDGGSVLVLLPVEESLRGLGVAEQLLVETHLFMPTSFPSQFINLRGQGVHRENGVLISDFGFPTPLRLDILAEEIIYDRGLILECVLVSSSLFSASSSSSSSVDFPVHVSERRKGTGLSRGLGEEQEKEEKENLEKIEAELRAQTMRWWRGSRAGAAAEKDVEEEIRFFKDTYILALGCDTEIASRLRELVSRCTRRVSLLSPSAPGGPGTGGVGGTRAGSARFLGSGSAANRDRTESDTAVAGAVEGFVFLCIEDYLWSFAIRALAKRQEKLEVKLKELRNNLPFLHERLQVKRILRGVPLQAAAAILDQLSSWRLPEQKTACLAWAVRSIQGSCRTHVRRLQGRQQRRAEMERKETRAVSPPTPQPVEITVDDLVGLLLVAAALSQGRFLLANLWLMNLFNLQRPREAQFDETSFHLTTLQSALSFAFVVSVPPQTQGVPQCGDTEE</sequence>
<dbReference type="InParanoid" id="F0VFR9"/>
<organism evidence="4 6">
    <name type="scientific">Neospora caninum (strain Liverpool)</name>
    <dbReference type="NCBI Taxonomy" id="572307"/>
    <lineage>
        <taxon>Eukaryota</taxon>
        <taxon>Sar</taxon>
        <taxon>Alveolata</taxon>
        <taxon>Apicomplexa</taxon>
        <taxon>Conoidasida</taxon>
        <taxon>Coccidia</taxon>
        <taxon>Eucoccidiorida</taxon>
        <taxon>Eimeriorina</taxon>
        <taxon>Sarcocystidae</taxon>
        <taxon>Neospora</taxon>
    </lineage>
</organism>
<reference evidence="6" key="3">
    <citation type="journal article" date="2012" name="PLoS Pathog.">
        <title>Comparative genomics of the apicomplexan parasites Toxoplasma gondii and Neospora caninum: Coccidia differing in host range and transmission strategy.</title>
        <authorList>
            <person name="Reid A.J."/>
            <person name="Vermont S.J."/>
            <person name="Cotton J.A."/>
            <person name="Harris D."/>
            <person name="Hill-Cawthorne G.A."/>
            <person name="Konen-Waisman S."/>
            <person name="Latham S.M."/>
            <person name="Mourier T."/>
            <person name="Norton R."/>
            <person name="Quail M.A."/>
            <person name="Sanders M."/>
            <person name="Shanmugam D."/>
            <person name="Sohal A."/>
            <person name="Wasmuth J.D."/>
            <person name="Brunk B."/>
            <person name="Grigg M.E."/>
            <person name="Howard J.C."/>
            <person name="Parkinson J."/>
            <person name="Roos D.S."/>
            <person name="Trees A.J."/>
            <person name="Berriman M."/>
            <person name="Pain A."/>
            <person name="Wastling J.M."/>
        </authorList>
    </citation>
    <scope>NUCLEOTIDE SEQUENCE [LARGE SCALE GENOMIC DNA]</scope>
    <source>
        <strain evidence="6">Liverpool</strain>
    </source>
</reference>
<dbReference type="PROSITE" id="PS51205">
    <property type="entry name" value="VPS9"/>
    <property type="match status" value="1"/>
</dbReference>
<feature type="region of interest" description="Disordered" evidence="2">
    <location>
        <begin position="28"/>
        <end position="47"/>
    </location>
</feature>
<keyword evidence="6" id="KW-1185">Reference proteome</keyword>
<dbReference type="EMBL" id="LN714481">
    <property type="protein sequence ID" value="CEL66538.1"/>
    <property type="molecule type" value="Genomic_DNA"/>
</dbReference>
<feature type="compositionally biased region" description="Basic and acidic residues" evidence="2">
    <location>
        <begin position="394"/>
        <end position="404"/>
    </location>
</feature>
<reference evidence="5" key="4">
    <citation type="journal article" date="2015" name="PLoS ONE">
        <title>Comprehensive Evaluation of Toxoplasma gondii VEG and Neospora caninum LIV Genomes with Tachyzoite Stage Transcriptome and Proteome Defines Novel Transcript Features.</title>
        <authorList>
            <person name="Ramaprasad A."/>
            <person name="Mourier T."/>
            <person name="Naeem R."/>
            <person name="Malas T.B."/>
            <person name="Moussa E."/>
            <person name="Panigrahi A."/>
            <person name="Vermont S.J."/>
            <person name="Otto T.D."/>
            <person name="Wastling J."/>
            <person name="Pain A."/>
        </authorList>
    </citation>
    <scope>NUCLEOTIDE SEQUENCE</scope>
    <source>
        <strain evidence="5">Liverpool</strain>
    </source>
</reference>
<evidence type="ECO:0000313" key="6">
    <source>
        <dbReference type="Proteomes" id="UP000007494"/>
    </source>
</evidence>
<dbReference type="GeneID" id="13444723"/>
<reference evidence="4" key="1">
    <citation type="submission" date="2011-02" db="EMBL/GenBank/DDBJ databases">
        <authorList>
            <person name="Aslett M."/>
        </authorList>
    </citation>
    <scope>NUCLEOTIDE SEQUENCE</scope>
    <source>
        <strain evidence="4">Liverpool</strain>
    </source>
</reference>
<dbReference type="Gene3D" id="1.20.1050.80">
    <property type="entry name" value="VPS9 domain"/>
    <property type="match status" value="1"/>
</dbReference>
<reference evidence="4" key="2">
    <citation type="submission" date="2011-03" db="EMBL/GenBank/DDBJ databases">
        <title>Comparative genomics and transcriptomics of Neospora caninum and Toxoplasma gondii.</title>
        <authorList>
            <person name="Reid A.J."/>
            <person name="Sohal A."/>
            <person name="Harris D."/>
            <person name="Quail M."/>
            <person name="Sanders M."/>
            <person name="Berriman M."/>
            <person name="Wastling J.M."/>
            <person name="Pain A."/>
        </authorList>
    </citation>
    <scope>NUCLEOTIDE SEQUENCE</scope>
    <source>
        <strain evidence="4">Liverpool</strain>
    </source>
</reference>
<dbReference type="Pfam" id="PF02204">
    <property type="entry name" value="VPS9"/>
    <property type="match status" value="1"/>
</dbReference>
<dbReference type="Proteomes" id="UP000007494">
    <property type="component" value="Chromosome VIIa"/>
</dbReference>
<accession>F0VFR9</accession>
<dbReference type="InterPro" id="IPR037191">
    <property type="entry name" value="VPS9_dom_sf"/>
</dbReference>
<evidence type="ECO:0000313" key="4">
    <source>
        <dbReference type="EMBL" id="CBZ52563.1"/>
    </source>
</evidence>
<dbReference type="InterPro" id="IPR003123">
    <property type="entry name" value="VPS9"/>
</dbReference>
<feature type="domain" description="VPS9" evidence="3">
    <location>
        <begin position="312"/>
        <end position="483"/>
    </location>
</feature>
<dbReference type="EMBL" id="FR823388">
    <property type="protein sequence ID" value="CBZ52563.1"/>
    <property type="molecule type" value="Genomic_DNA"/>
</dbReference>
<gene>
    <name evidence="5" type="ORF">BN1204_023510</name>
    <name evidence="4" type="ORF">NCLIV_023510</name>
</gene>
<name>F0VFR9_NEOCL</name>
<dbReference type="eggNOG" id="ENOG502QZD3">
    <property type="taxonomic scope" value="Eukaryota"/>
</dbReference>
<dbReference type="AlphaFoldDB" id="F0VFR9"/>
<evidence type="ECO:0000256" key="1">
    <source>
        <dbReference type="SAM" id="Coils"/>
    </source>
</evidence>
<dbReference type="VEuPathDB" id="ToxoDB:NCLIV_023510"/>
<dbReference type="OrthoDB" id="331850at2759"/>
<dbReference type="SUPFAM" id="SSF109993">
    <property type="entry name" value="VPS9 domain"/>
    <property type="match status" value="1"/>
</dbReference>